<dbReference type="SUPFAM" id="SSF46934">
    <property type="entry name" value="UBA-like"/>
    <property type="match status" value="1"/>
</dbReference>
<evidence type="ECO:0000313" key="5">
    <source>
        <dbReference type="Proteomes" id="UP000094336"/>
    </source>
</evidence>
<dbReference type="InterPro" id="IPR009060">
    <property type="entry name" value="UBA-like_sf"/>
</dbReference>
<dbReference type="GO" id="GO:0032182">
    <property type="term" value="F:ubiquitin-like protein binding"/>
    <property type="evidence" value="ECO:0007669"/>
    <property type="project" value="TreeGrafter"/>
</dbReference>
<dbReference type="RefSeq" id="XP_018982689.1">
    <property type="nucleotide sequence ID" value="XM_019132503.1"/>
</dbReference>
<protein>
    <recommendedName>
        <fullName evidence="2">Defective in cullin neddylation protein</fullName>
    </recommendedName>
</protein>
<dbReference type="PROSITE" id="PS51229">
    <property type="entry name" value="DCUN1"/>
    <property type="match status" value="1"/>
</dbReference>
<dbReference type="Gene3D" id="1.10.238.10">
    <property type="entry name" value="EF-hand"/>
    <property type="match status" value="1"/>
</dbReference>
<evidence type="ECO:0000256" key="1">
    <source>
        <dbReference type="ARBA" id="ARBA00022786"/>
    </source>
</evidence>
<keyword evidence="1" id="KW-0833">Ubl conjugation pathway</keyword>
<dbReference type="EMBL" id="KV454441">
    <property type="protein sequence ID" value="ODQ77361.1"/>
    <property type="molecule type" value="Genomic_DNA"/>
</dbReference>
<dbReference type="PANTHER" id="PTHR12281:SF31">
    <property type="entry name" value="DCN1-LIKE PROTEIN 3"/>
    <property type="match status" value="1"/>
</dbReference>
<name>A0A1E3QI35_9ASCO</name>
<dbReference type="STRING" id="984486.A0A1E3QI35"/>
<gene>
    <name evidence="4" type="ORF">BABINDRAFT_67496</name>
</gene>
<feature type="domain" description="DCUN1" evidence="3">
    <location>
        <begin position="50"/>
        <end position="241"/>
    </location>
</feature>
<dbReference type="AlphaFoldDB" id="A0A1E3QI35"/>
<evidence type="ECO:0000259" key="3">
    <source>
        <dbReference type="PROSITE" id="PS51229"/>
    </source>
</evidence>
<dbReference type="OrthoDB" id="27198at2759"/>
<proteinExistence type="predicted"/>
<keyword evidence="5" id="KW-1185">Reference proteome</keyword>
<dbReference type="InterPro" id="IPR014764">
    <property type="entry name" value="DCN-prot"/>
</dbReference>
<dbReference type="GO" id="GO:0097602">
    <property type="term" value="F:cullin family protein binding"/>
    <property type="evidence" value="ECO:0007669"/>
    <property type="project" value="TreeGrafter"/>
</dbReference>
<dbReference type="Gene3D" id="1.10.238.200">
    <property type="entry name" value="Cullin, PONY binding domain"/>
    <property type="match status" value="1"/>
</dbReference>
<dbReference type="GO" id="GO:0045116">
    <property type="term" value="P:protein neddylation"/>
    <property type="evidence" value="ECO:0007669"/>
    <property type="project" value="TreeGrafter"/>
</dbReference>
<evidence type="ECO:0000256" key="2">
    <source>
        <dbReference type="RuleBase" id="RU410713"/>
    </source>
</evidence>
<dbReference type="Pfam" id="PF03556">
    <property type="entry name" value="Cullin_binding"/>
    <property type="match status" value="1"/>
</dbReference>
<dbReference type="GO" id="GO:0000151">
    <property type="term" value="C:ubiquitin ligase complex"/>
    <property type="evidence" value="ECO:0007669"/>
    <property type="project" value="TreeGrafter"/>
</dbReference>
<accession>A0A1E3QI35</accession>
<dbReference type="Gene3D" id="1.10.8.10">
    <property type="entry name" value="DNA helicase RuvA subunit, C-terminal domain"/>
    <property type="match status" value="1"/>
</dbReference>
<organism evidence="4 5">
    <name type="scientific">Babjeviella inositovora NRRL Y-12698</name>
    <dbReference type="NCBI Taxonomy" id="984486"/>
    <lineage>
        <taxon>Eukaryota</taxon>
        <taxon>Fungi</taxon>
        <taxon>Dikarya</taxon>
        <taxon>Ascomycota</taxon>
        <taxon>Saccharomycotina</taxon>
        <taxon>Pichiomycetes</taxon>
        <taxon>Serinales incertae sedis</taxon>
        <taxon>Babjeviella</taxon>
    </lineage>
</organism>
<dbReference type="PANTHER" id="PTHR12281">
    <property type="entry name" value="RP42 RELATED"/>
    <property type="match status" value="1"/>
</dbReference>
<comment type="function">
    <text evidence="2">Neddylation of cullins play an essential role in the regulation of SCF-type complexes activity.</text>
</comment>
<evidence type="ECO:0000313" key="4">
    <source>
        <dbReference type="EMBL" id="ODQ77361.1"/>
    </source>
</evidence>
<dbReference type="InterPro" id="IPR042460">
    <property type="entry name" value="DCN1-like_PONY"/>
</dbReference>
<dbReference type="Pfam" id="PF14555">
    <property type="entry name" value="UBA_4"/>
    <property type="match status" value="1"/>
</dbReference>
<dbReference type="GO" id="GO:0031624">
    <property type="term" value="F:ubiquitin conjugating enzyme binding"/>
    <property type="evidence" value="ECO:0007669"/>
    <property type="project" value="TreeGrafter"/>
</dbReference>
<sequence>MPPPTRKSVNQFVELTGTTMANATTWLSHYNNNFEQALDAYLSKKSGQGETSSALEAIFAKYKDPEGEDIGIDGTIAYIEDLGFEPEDVSALILAEFLESPSVGIFKKDAFVRKWTALNVESVSEMAAFIELEKKRYAGNKDYFKQVYEYTFTIALDANARVLSNEVAVEYWNLLLAPVYGAKLALWVKFVVEEWKKTINRDAWTMLLPFLEWFSQQTSLAEYDETAAWPSLIDAFVEYVNSHEFL</sequence>
<dbReference type="InterPro" id="IPR005176">
    <property type="entry name" value="PONY_dom"/>
</dbReference>
<reference evidence="5" key="1">
    <citation type="submission" date="2016-05" db="EMBL/GenBank/DDBJ databases">
        <title>Comparative genomics of biotechnologically important yeasts.</title>
        <authorList>
            <consortium name="DOE Joint Genome Institute"/>
            <person name="Riley R."/>
            <person name="Haridas S."/>
            <person name="Wolfe K.H."/>
            <person name="Lopes M.R."/>
            <person name="Hittinger C.T."/>
            <person name="Goker M."/>
            <person name="Salamov A."/>
            <person name="Wisecaver J."/>
            <person name="Long T.M."/>
            <person name="Aerts A.L."/>
            <person name="Barry K."/>
            <person name="Choi C."/>
            <person name="Clum A."/>
            <person name="Coughlan A.Y."/>
            <person name="Deshpande S."/>
            <person name="Douglass A.P."/>
            <person name="Hanson S.J."/>
            <person name="Klenk H.-P."/>
            <person name="Labutti K."/>
            <person name="Lapidus A."/>
            <person name="Lindquist E."/>
            <person name="Lipzen A."/>
            <person name="Meier-Kolthoff J.P."/>
            <person name="Ohm R.A."/>
            <person name="Otillar R.P."/>
            <person name="Pangilinan J."/>
            <person name="Peng Y."/>
            <person name="Rokas A."/>
            <person name="Rosa C.A."/>
            <person name="Scheuner C."/>
            <person name="Sibirny A.A."/>
            <person name="Slot J.C."/>
            <person name="Stielow J.B."/>
            <person name="Sun H."/>
            <person name="Kurtzman C.P."/>
            <person name="Blackwell M."/>
            <person name="Grigoriev I.V."/>
            <person name="Jeffries T.W."/>
        </authorList>
    </citation>
    <scope>NUCLEOTIDE SEQUENCE [LARGE SCALE GENOMIC DNA]</scope>
    <source>
        <strain evidence="5">NRRL Y-12698</strain>
    </source>
</reference>
<dbReference type="Proteomes" id="UP000094336">
    <property type="component" value="Unassembled WGS sequence"/>
</dbReference>
<dbReference type="GeneID" id="30150356"/>